<dbReference type="Proteomes" id="UP000656813">
    <property type="component" value="Unassembled WGS sequence"/>
</dbReference>
<feature type="transmembrane region" description="Helical" evidence="8">
    <location>
        <begin position="305"/>
        <end position="322"/>
    </location>
</feature>
<evidence type="ECO:0000256" key="8">
    <source>
        <dbReference type="SAM" id="Phobius"/>
    </source>
</evidence>
<name>A0A8J2ZRX0_9BACL</name>
<keyword evidence="4" id="KW-0309">Germination</keyword>
<comment type="subcellular location">
    <subcellularLocation>
        <location evidence="1">Membrane</location>
        <topology evidence="1">Multi-pass membrane protein</topology>
    </subcellularLocation>
</comment>
<proteinExistence type="inferred from homology"/>
<feature type="transmembrane region" description="Helical" evidence="8">
    <location>
        <begin position="84"/>
        <end position="108"/>
    </location>
</feature>
<gene>
    <name evidence="9" type="ORF">GCM10007096_01650</name>
</gene>
<feature type="transmembrane region" description="Helical" evidence="8">
    <location>
        <begin position="271"/>
        <end position="293"/>
    </location>
</feature>
<dbReference type="AlphaFoldDB" id="A0A8J2ZRX0"/>
<dbReference type="NCBIfam" id="TIGR00912">
    <property type="entry name" value="2A0309"/>
    <property type="match status" value="1"/>
</dbReference>
<dbReference type="EMBL" id="BMFV01000001">
    <property type="protein sequence ID" value="GGH73929.1"/>
    <property type="molecule type" value="Genomic_DNA"/>
</dbReference>
<keyword evidence="7 8" id="KW-0472">Membrane</keyword>
<feature type="transmembrane region" description="Helical" evidence="8">
    <location>
        <begin position="120"/>
        <end position="137"/>
    </location>
</feature>
<evidence type="ECO:0000313" key="10">
    <source>
        <dbReference type="Proteomes" id="UP000656813"/>
    </source>
</evidence>
<keyword evidence="5 8" id="KW-0812">Transmembrane</keyword>
<dbReference type="GO" id="GO:0009847">
    <property type="term" value="P:spore germination"/>
    <property type="evidence" value="ECO:0007669"/>
    <property type="project" value="InterPro"/>
</dbReference>
<keyword evidence="6 8" id="KW-1133">Transmembrane helix</keyword>
<dbReference type="RefSeq" id="WP_188495086.1">
    <property type="nucleotide sequence ID" value="NZ_BMFV01000001.1"/>
</dbReference>
<accession>A0A8J2ZRX0</accession>
<protein>
    <submittedName>
        <fullName evidence="9">Germination protein GerB</fullName>
    </submittedName>
</protein>
<keyword evidence="10" id="KW-1185">Reference proteome</keyword>
<evidence type="ECO:0000256" key="2">
    <source>
        <dbReference type="ARBA" id="ARBA00007998"/>
    </source>
</evidence>
<dbReference type="InterPro" id="IPR004761">
    <property type="entry name" value="Spore_GerAB"/>
</dbReference>
<evidence type="ECO:0000256" key="4">
    <source>
        <dbReference type="ARBA" id="ARBA00022544"/>
    </source>
</evidence>
<feature type="transmembrane region" description="Helical" evidence="8">
    <location>
        <begin position="222"/>
        <end position="244"/>
    </location>
</feature>
<feature type="transmembrane region" description="Helical" evidence="8">
    <location>
        <begin position="12"/>
        <end position="32"/>
    </location>
</feature>
<comment type="similarity">
    <text evidence="2">Belongs to the amino acid-polyamine-organocation (APC) superfamily. Spore germination protein (SGP) (TC 2.A.3.9) family.</text>
</comment>
<organism evidence="9 10">
    <name type="scientific">Pullulanibacillus pueri</name>
    <dbReference type="NCBI Taxonomy" id="1437324"/>
    <lineage>
        <taxon>Bacteria</taxon>
        <taxon>Bacillati</taxon>
        <taxon>Bacillota</taxon>
        <taxon>Bacilli</taxon>
        <taxon>Bacillales</taxon>
        <taxon>Sporolactobacillaceae</taxon>
        <taxon>Pullulanibacillus</taxon>
    </lineage>
</organism>
<comment type="caution">
    <text evidence="9">The sequence shown here is derived from an EMBL/GenBank/DDBJ whole genome shotgun (WGS) entry which is preliminary data.</text>
</comment>
<sequence>MPLKIPENHQVSSSALFFILYQIQVGIGILAYQRTVGLHAEADGWISILFCGLAVQIVLWMMLQLLDHFQGDLITIHTSLFGKWLGTGLTIMYIFYYLGMALTVLNSYVSIVQVWMFPQMSYWEIAVLLLIVGYSFISGGLRSISGICLLSTIYSSPLFITLIFPVETSGDFDNMLPLFSHTPEDMFFSLKEMALNFEGISIIFMVYPFIKKSKKVASWAQYSVFLSTFLYTVLYIISVCYFNTDELDHILWPTMSLWKIVNLPFMERFEYIGITIWLFVILPNLCLTIWGGSRAIKRMFSINQRKLVLVILALLLICGSFFNNQLLLEKWNELQSLFGLGVLFGYIPFLYFYHLIVKKVRKHHAKA</sequence>
<feature type="transmembrane region" description="Helical" evidence="8">
    <location>
        <begin position="144"/>
        <end position="166"/>
    </location>
</feature>
<reference evidence="9" key="1">
    <citation type="journal article" date="2014" name="Int. J. Syst. Evol. Microbiol.">
        <title>Complete genome sequence of Corynebacterium casei LMG S-19264T (=DSM 44701T), isolated from a smear-ripened cheese.</title>
        <authorList>
            <consortium name="US DOE Joint Genome Institute (JGI-PGF)"/>
            <person name="Walter F."/>
            <person name="Albersmeier A."/>
            <person name="Kalinowski J."/>
            <person name="Ruckert C."/>
        </authorList>
    </citation>
    <scope>NUCLEOTIDE SEQUENCE</scope>
    <source>
        <strain evidence="9">CGMCC 1.12777</strain>
    </source>
</reference>
<feature type="transmembrane region" description="Helical" evidence="8">
    <location>
        <begin position="334"/>
        <end position="356"/>
    </location>
</feature>
<evidence type="ECO:0000256" key="3">
    <source>
        <dbReference type="ARBA" id="ARBA00022448"/>
    </source>
</evidence>
<evidence type="ECO:0000256" key="1">
    <source>
        <dbReference type="ARBA" id="ARBA00004141"/>
    </source>
</evidence>
<evidence type="ECO:0000256" key="5">
    <source>
        <dbReference type="ARBA" id="ARBA00022692"/>
    </source>
</evidence>
<evidence type="ECO:0000256" key="7">
    <source>
        <dbReference type="ARBA" id="ARBA00023136"/>
    </source>
</evidence>
<evidence type="ECO:0000256" key="6">
    <source>
        <dbReference type="ARBA" id="ARBA00022989"/>
    </source>
</evidence>
<reference evidence="9" key="2">
    <citation type="submission" date="2020-09" db="EMBL/GenBank/DDBJ databases">
        <authorList>
            <person name="Sun Q."/>
            <person name="Zhou Y."/>
        </authorList>
    </citation>
    <scope>NUCLEOTIDE SEQUENCE</scope>
    <source>
        <strain evidence="9">CGMCC 1.12777</strain>
    </source>
</reference>
<dbReference type="PANTHER" id="PTHR34975:SF2">
    <property type="entry name" value="SPORE GERMINATION PROTEIN A2"/>
    <property type="match status" value="1"/>
</dbReference>
<dbReference type="Pfam" id="PF03845">
    <property type="entry name" value="Spore_permease"/>
    <property type="match status" value="1"/>
</dbReference>
<feature type="transmembrane region" description="Helical" evidence="8">
    <location>
        <begin position="186"/>
        <end position="210"/>
    </location>
</feature>
<evidence type="ECO:0000313" key="9">
    <source>
        <dbReference type="EMBL" id="GGH73929.1"/>
    </source>
</evidence>
<dbReference type="PANTHER" id="PTHR34975">
    <property type="entry name" value="SPORE GERMINATION PROTEIN A2"/>
    <property type="match status" value="1"/>
</dbReference>
<feature type="transmembrane region" description="Helical" evidence="8">
    <location>
        <begin position="44"/>
        <end position="63"/>
    </location>
</feature>
<keyword evidence="3" id="KW-0813">Transport</keyword>
<dbReference type="GO" id="GO:0016020">
    <property type="term" value="C:membrane"/>
    <property type="evidence" value="ECO:0007669"/>
    <property type="project" value="UniProtKB-SubCell"/>
</dbReference>